<reference evidence="12" key="1">
    <citation type="submission" date="2023-06" db="EMBL/GenBank/DDBJ databases">
        <authorList>
            <person name="Delattre M."/>
        </authorList>
    </citation>
    <scope>NUCLEOTIDE SEQUENCE</scope>
    <source>
        <strain evidence="12">AF72</strain>
    </source>
</reference>
<keyword evidence="13" id="KW-1185">Reference proteome</keyword>
<keyword evidence="7 11" id="KW-1133">Transmembrane helix</keyword>
<evidence type="ECO:0000256" key="3">
    <source>
        <dbReference type="ARBA" id="ARBA00022516"/>
    </source>
</evidence>
<dbReference type="PANTHER" id="PTHR12317:SF71">
    <property type="entry name" value="ACYLTRANSFERASE"/>
    <property type="match status" value="1"/>
</dbReference>
<comment type="similarity">
    <text evidence="2 11">Belongs to the diacylglycerol acyltransferase family.</text>
</comment>
<dbReference type="PANTHER" id="PTHR12317">
    <property type="entry name" value="DIACYLGLYCEROL O-ACYLTRANSFERASE"/>
    <property type="match status" value="1"/>
</dbReference>
<evidence type="ECO:0000256" key="9">
    <source>
        <dbReference type="ARBA" id="ARBA00023136"/>
    </source>
</evidence>
<dbReference type="CDD" id="cd07987">
    <property type="entry name" value="LPLAT_MGAT-like"/>
    <property type="match status" value="1"/>
</dbReference>
<evidence type="ECO:0000256" key="2">
    <source>
        <dbReference type="ARBA" id="ARBA00005420"/>
    </source>
</evidence>
<gene>
    <name evidence="12" type="ORF">MSPICULIGERA_LOCUS10154</name>
</gene>
<dbReference type="EMBL" id="CATQJA010002581">
    <property type="protein sequence ID" value="CAJ0571754.1"/>
    <property type="molecule type" value="Genomic_DNA"/>
</dbReference>
<dbReference type="EC" id="2.3.1.-" evidence="11"/>
<dbReference type="InterPro" id="IPR007130">
    <property type="entry name" value="DAGAT"/>
</dbReference>
<evidence type="ECO:0000313" key="13">
    <source>
        <dbReference type="Proteomes" id="UP001177023"/>
    </source>
</evidence>
<keyword evidence="9 11" id="KW-0472">Membrane</keyword>
<evidence type="ECO:0000256" key="7">
    <source>
        <dbReference type="ARBA" id="ARBA00022989"/>
    </source>
</evidence>
<comment type="caution">
    <text evidence="11">Lacks conserved residue(s) required for the propagation of feature annotation.</text>
</comment>
<evidence type="ECO:0000313" key="12">
    <source>
        <dbReference type="EMBL" id="CAJ0571754.1"/>
    </source>
</evidence>
<proteinExistence type="inferred from homology"/>
<name>A0AA36G3K7_9BILA</name>
<evidence type="ECO:0000256" key="6">
    <source>
        <dbReference type="ARBA" id="ARBA00022824"/>
    </source>
</evidence>
<evidence type="ECO:0000256" key="4">
    <source>
        <dbReference type="ARBA" id="ARBA00022679"/>
    </source>
</evidence>
<dbReference type="GO" id="GO:0004144">
    <property type="term" value="F:diacylglycerol O-acyltransferase activity"/>
    <property type="evidence" value="ECO:0007669"/>
    <property type="project" value="TreeGrafter"/>
</dbReference>
<evidence type="ECO:0000256" key="11">
    <source>
        <dbReference type="RuleBase" id="RU367023"/>
    </source>
</evidence>
<dbReference type="AlphaFoldDB" id="A0AA36G3K7"/>
<evidence type="ECO:0000256" key="1">
    <source>
        <dbReference type="ARBA" id="ARBA00004477"/>
    </source>
</evidence>
<feature type="non-terminal residue" evidence="12">
    <location>
        <position position="1"/>
    </location>
</feature>
<dbReference type="Pfam" id="PF03982">
    <property type="entry name" value="DAGAT"/>
    <property type="match status" value="1"/>
</dbReference>
<keyword evidence="3" id="KW-0444">Lipid biosynthesis</keyword>
<comment type="caution">
    <text evidence="12">The sequence shown here is derived from an EMBL/GenBank/DDBJ whole genome shotgun (WGS) entry which is preliminary data.</text>
</comment>
<organism evidence="12 13">
    <name type="scientific">Mesorhabditis spiculigera</name>
    <dbReference type="NCBI Taxonomy" id="96644"/>
    <lineage>
        <taxon>Eukaryota</taxon>
        <taxon>Metazoa</taxon>
        <taxon>Ecdysozoa</taxon>
        <taxon>Nematoda</taxon>
        <taxon>Chromadorea</taxon>
        <taxon>Rhabditida</taxon>
        <taxon>Rhabditina</taxon>
        <taxon>Rhabditomorpha</taxon>
        <taxon>Rhabditoidea</taxon>
        <taxon>Rhabditidae</taxon>
        <taxon>Mesorhabditinae</taxon>
        <taxon>Mesorhabditis</taxon>
    </lineage>
</organism>
<feature type="transmembrane region" description="Helical" evidence="11">
    <location>
        <begin position="20"/>
        <end position="37"/>
    </location>
</feature>
<keyword evidence="5 11" id="KW-0812">Transmembrane</keyword>
<evidence type="ECO:0000256" key="10">
    <source>
        <dbReference type="ARBA" id="ARBA00023315"/>
    </source>
</evidence>
<comment type="subcellular location">
    <subcellularLocation>
        <location evidence="1 11">Endoplasmic reticulum membrane</location>
        <topology evidence="1 11">Multi-pass membrane protein</topology>
    </subcellularLocation>
</comment>
<keyword evidence="4 11" id="KW-0808">Transferase</keyword>
<keyword evidence="8" id="KW-0443">Lipid metabolism</keyword>
<accession>A0AA36G3K7</accession>
<keyword evidence="6 11" id="KW-0256">Endoplasmic reticulum</keyword>
<sequence>MAAMPNAPATFKQKLAVAHYVFLWLVCPIMSLWVPLYLLTTNIWPLVLAYFGWMFLDYSTPRKGGRSWKWYQRLSLWQHFRDYFPLRMVKTADLPADRNYILGSHPHGVLSFGIFGNCLTAASGFREQFPGIQPSVATLDGQFKFALRRDFAMGMGGVSAAQESISWLLQNPGKGRAVAVVVGGAEEALEARPGATRLRLVKRYGFVRLAIQYHCQLVPVYHFGENDLYGDNGTEDNTHLRSLQTKIKSVFGFAPPQLRGTGLFTSFGLLPKRRPVTSVFGSPIECKVHGHEYGTTPDLADVERVHATYCEQLNELFETHKLGHGYSEEAKLEFF</sequence>
<dbReference type="GO" id="GO:0019432">
    <property type="term" value="P:triglyceride biosynthetic process"/>
    <property type="evidence" value="ECO:0007669"/>
    <property type="project" value="TreeGrafter"/>
</dbReference>
<keyword evidence="10" id="KW-0012">Acyltransferase</keyword>
<evidence type="ECO:0000256" key="5">
    <source>
        <dbReference type="ARBA" id="ARBA00022692"/>
    </source>
</evidence>
<dbReference type="Proteomes" id="UP001177023">
    <property type="component" value="Unassembled WGS sequence"/>
</dbReference>
<protein>
    <recommendedName>
        <fullName evidence="11">Acyltransferase</fullName>
        <ecNumber evidence="11">2.3.1.-</ecNumber>
    </recommendedName>
</protein>
<dbReference type="GO" id="GO:0005789">
    <property type="term" value="C:endoplasmic reticulum membrane"/>
    <property type="evidence" value="ECO:0007669"/>
    <property type="project" value="UniProtKB-SubCell"/>
</dbReference>
<evidence type="ECO:0000256" key="8">
    <source>
        <dbReference type="ARBA" id="ARBA00023098"/>
    </source>
</evidence>